<feature type="signal peptide" evidence="1">
    <location>
        <begin position="1"/>
        <end position="19"/>
    </location>
</feature>
<dbReference type="NCBIfam" id="TIGR03519">
    <property type="entry name" value="T9SS_PorP_fam"/>
    <property type="match status" value="1"/>
</dbReference>
<dbReference type="AlphaFoldDB" id="A0A4R3KPH9"/>
<evidence type="ECO:0000256" key="1">
    <source>
        <dbReference type="SAM" id="SignalP"/>
    </source>
</evidence>
<name>A0A4R3KPH9_9SPHI</name>
<feature type="chain" id="PRO_5020246607" evidence="1">
    <location>
        <begin position="20"/>
        <end position="310"/>
    </location>
</feature>
<evidence type="ECO:0000313" key="3">
    <source>
        <dbReference type="Proteomes" id="UP000295807"/>
    </source>
</evidence>
<proteinExistence type="predicted"/>
<keyword evidence="1" id="KW-0732">Signal</keyword>
<dbReference type="RefSeq" id="WP_132129598.1">
    <property type="nucleotide sequence ID" value="NZ_CP042432.1"/>
</dbReference>
<gene>
    <name evidence="2" type="ORF">EDD80_107125</name>
</gene>
<comment type="caution">
    <text evidence="2">The sequence shown here is derived from an EMBL/GenBank/DDBJ whole genome shotgun (WGS) entry which is preliminary data.</text>
</comment>
<organism evidence="2 3">
    <name type="scientific">Anseongella ginsenosidimutans</name>
    <dbReference type="NCBI Taxonomy" id="496056"/>
    <lineage>
        <taxon>Bacteria</taxon>
        <taxon>Pseudomonadati</taxon>
        <taxon>Bacteroidota</taxon>
        <taxon>Sphingobacteriia</taxon>
        <taxon>Sphingobacteriales</taxon>
        <taxon>Sphingobacteriaceae</taxon>
        <taxon>Anseongella</taxon>
    </lineage>
</organism>
<dbReference type="EMBL" id="SMAD01000007">
    <property type="protein sequence ID" value="TCS86592.1"/>
    <property type="molecule type" value="Genomic_DNA"/>
</dbReference>
<reference evidence="2 3" key="1">
    <citation type="submission" date="2019-03" db="EMBL/GenBank/DDBJ databases">
        <title>Genomic Encyclopedia of Type Strains, Phase IV (KMG-IV): sequencing the most valuable type-strain genomes for metagenomic binning, comparative biology and taxonomic classification.</title>
        <authorList>
            <person name="Goeker M."/>
        </authorList>
    </citation>
    <scope>NUCLEOTIDE SEQUENCE [LARGE SCALE GENOMIC DNA]</scope>
    <source>
        <strain evidence="2 3">DSM 21100</strain>
    </source>
</reference>
<dbReference type="InterPro" id="IPR019861">
    <property type="entry name" value="PorP/SprF_Bacteroidetes"/>
</dbReference>
<dbReference type="OrthoDB" id="1493187at2"/>
<sequence length="310" mass="34281">MKRFLLAYVLLFITAGLKAQQQPQYTMYMANNFVLNPAVAGIENYTDVKLSYRAQWVGIEDAPVTAYATIHGLIAADLEGRRHGLGGAIVLDKTGPTQRFSGTVAYGFHLPVSKNLTTAFGVSAGIMEYSLNTDALELGNPNDVILTKGNYSQMLPSVNAGIWLYSPDFFIGAAAQNLIESKLTFNSYTASEESRLYRHYFLTGGYRFAVSETLTATPSLMLKIVQPVPVSFDINFKMMYRDRFWAGLSYRKRDGFAAMAGINISPLINVSYAYDYVTSDLQDYTSGSHEIILGILLNNEEGALCPTNVW</sequence>
<accession>A0A4R3KPH9</accession>
<dbReference type="Proteomes" id="UP000295807">
    <property type="component" value="Unassembled WGS sequence"/>
</dbReference>
<keyword evidence="3" id="KW-1185">Reference proteome</keyword>
<protein>
    <submittedName>
        <fullName evidence="2">Type IX secretion system PorP/SprF family membrane protein</fullName>
    </submittedName>
</protein>
<dbReference type="Pfam" id="PF11751">
    <property type="entry name" value="PorP_SprF"/>
    <property type="match status" value="1"/>
</dbReference>
<evidence type="ECO:0000313" key="2">
    <source>
        <dbReference type="EMBL" id="TCS86592.1"/>
    </source>
</evidence>